<accession>A0A6C2UTK6</accession>
<gene>
    <name evidence="2" type="ORF">SCARR_04328</name>
</gene>
<feature type="compositionally biased region" description="Polar residues" evidence="1">
    <location>
        <begin position="1"/>
        <end position="17"/>
    </location>
</feature>
<evidence type="ECO:0000313" key="2">
    <source>
        <dbReference type="EMBL" id="VGO22246.1"/>
    </source>
</evidence>
<evidence type="ECO:0000256" key="1">
    <source>
        <dbReference type="SAM" id="MobiDB-lite"/>
    </source>
</evidence>
<organism evidence="2 3">
    <name type="scientific">Pontiella sulfatireligans</name>
    <dbReference type="NCBI Taxonomy" id="2750658"/>
    <lineage>
        <taxon>Bacteria</taxon>
        <taxon>Pseudomonadati</taxon>
        <taxon>Kiritimatiellota</taxon>
        <taxon>Kiritimatiellia</taxon>
        <taxon>Kiritimatiellales</taxon>
        <taxon>Pontiellaceae</taxon>
        <taxon>Pontiella</taxon>
    </lineage>
</organism>
<sequence>MRGHNGSQRHQPRSPQSGKERTSGRTASIEWICRDIARPLEKTPVPIDIWTDRAVRHLLTAEDDNEGYFKNLVTKLKMGGYALFAEFPPLPAAPGSTTPTS</sequence>
<dbReference type="EMBL" id="CAAHFH010000002">
    <property type="protein sequence ID" value="VGO22246.1"/>
    <property type="molecule type" value="Genomic_DNA"/>
</dbReference>
<proteinExistence type="predicted"/>
<dbReference type="InterPro" id="IPR029063">
    <property type="entry name" value="SAM-dependent_MTases_sf"/>
</dbReference>
<dbReference type="RefSeq" id="WP_136063642.1">
    <property type="nucleotide sequence ID" value="NZ_CAAHFH010000002.1"/>
</dbReference>
<evidence type="ECO:0008006" key="4">
    <source>
        <dbReference type="Google" id="ProtNLM"/>
    </source>
</evidence>
<dbReference type="Proteomes" id="UP000346198">
    <property type="component" value="Unassembled WGS sequence"/>
</dbReference>
<name>A0A6C2UTK6_9BACT</name>
<evidence type="ECO:0000313" key="3">
    <source>
        <dbReference type="Proteomes" id="UP000346198"/>
    </source>
</evidence>
<reference evidence="2 3" key="1">
    <citation type="submission" date="2019-04" db="EMBL/GenBank/DDBJ databases">
        <authorList>
            <person name="Van Vliet M D."/>
        </authorList>
    </citation>
    <scope>NUCLEOTIDE SEQUENCE [LARGE SCALE GENOMIC DNA]</scope>
    <source>
        <strain evidence="2 3">F21</strain>
    </source>
</reference>
<feature type="region of interest" description="Disordered" evidence="1">
    <location>
        <begin position="1"/>
        <end position="26"/>
    </location>
</feature>
<keyword evidence="3" id="KW-1185">Reference proteome</keyword>
<dbReference type="AlphaFoldDB" id="A0A6C2UTK6"/>
<dbReference type="SUPFAM" id="SSF53335">
    <property type="entry name" value="S-adenosyl-L-methionine-dependent methyltransferases"/>
    <property type="match status" value="1"/>
</dbReference>
<protein>
    <recommendedName>
        <fullName evidence="4">Methyltransferase type 11 domain-containing protein</fullName>
    </recommendedName>
</protein>